<evidence type="ECO:0000256" key="3">
    <source>
        <dbReference type="ARBA" id="ARBA00022475"/>
    </source>
</evidence>
<feature type="transmembrane region" description="Helical" evidence="7">
    <location>
        <begin position="12"/>
        <end position="38"/>
    </location>
</feature>
<keyword evidence="3" id="KW-1003">Cell membrane</keyword>
<sequence>MLKKINPIYVKVIFALAALLCLTPFISSPIALLMGIILTNLLFNPFPVLSGKTVKWLLKISVVGLGFGMDLNKSLEVGKEGLLLTIITISTTLILGYFIGKLLKLDRVISYLIASGTAICGGSAIAAVSAVIKAKEKDISIALGVVFFLNALAIFIFPVLGHQLGLSQKDFGLWSAIAIHDTSSVVGAALAYGEEALDIAVTVKLSRALWIIPLSIFSMFLFKGKSNSIKIPWFILLFVLAVIANSYLNLPEWMSFNIPEISKQLLILTLFLVGTGLTFASIKESGAKPIVLGVSLWVIISVISLGYILYVI</sequence>
<comment type="subcellular location">
    <subcellularLocation>
        <location evidence="1">Cell membrane</location>
        <topology evidence="1">Multi-pass membrane protein</topology>
    </subcellularLocation>
</comment>
<feature type="transmembrane region" description="Helical" evidence="7">
    <location>
        <begin position="261"/>
        <end position="282"/>
    </location>
</feature>
<dbReference type="Pfam" id="PF03601">
    <property type="entry name" value="Cons_hypoth698"/>
    <property type="match status" value="1"/>
</dbReference>
<dbReference type="EMBL" id="JAVHUL010000023">
    <property type="protein sequence ID" value="MDQ7917824.1"/>
    <property type="molecule type" value="Genomic_DNA"/>
</dbReference>
<feature type="transmembrane region" description="Helical" evidence="7">
    <location>
        <begin position="289"/>
        <end position="310"/>
    </location>
</feature>
<comment type="caution">
    <text evidence="8">The sequence shown here is derived from an EMBL/GenBank/DDBJ whole genome shotgun (WGS) entry which is preliminary data.</text>
</comment>
<evidence type="ECO:0000313" key="9">
    <source>
        <dbReference type="Proteomes" id="UP001230915"/>
    </source>
</evidence>
<keyword evidence="4 7" id="KW-0812">Transmembrane</keyword>
<accession>A0ABU1A291</accession>
<feature type="transmembrane region" description="Helical" evidence="7">
    <location>
        <begin position="205"/>
        <end position="222"/>
    </location>
</feature>
<reference evidence="8 9" key="1">
    <citation type="submission" date="2023-08" db="EMBL/GenBank/DDBJ databases">
        <title>Mesonia sp. MT50, isolated from deep-sea sediment of the Mariana Trench.</title>
        <authorList>
            <person name="Fu H."/>
        </authorList>
    </citation>
    <scope>NUCLEOTIDE SEQUENCE [LARGE SCALE GENOMIC DNA]</scope>
    <source>
        <strain evidence="8 9">MT50</strain>
    </source>
</reference>
<keyword evidence="6 7" id="KW-0472">Membrane</keyword>
<feature type="transmembrane region" description="Helical" evidence="7">
    <location>
        <begin position="81"/>
        <end position="99"/>
    </location>
</feature>
<evidence type="ECO:0000256" key="7">
    <source>
        <dbReference type="SAM" id="Phobius"/>
    </source>
</evidence>
<dbReference type="InterPro" id="IPR018383">
    <property type="entry name" value="UPF0324_pro"/>
</dbReference>
<comment type="similarity">
    <text evidence="2">Belongs to the UPF0324 family.</text>
</comment>
<evidence type="ECO:0000256" key="1">
    <source>
        <dbReference type="ARBA" id="ARBA00004651"/>
    </source>
</evidence>
<dbReference type="RefSeq" id="WP_308864675.1">
    <property type="nucleotide sequence ID" value="NZ_JAVHUL010000023.1"/>
</dbReference>
<proteinExistence type="inferred from homology"/>
<feature type="transmembrane region" description="Helical" evidence="7">
    <location>
        <begin position="111"/>
        <end position="133"/>
    </location>
</feature>
<organism evidence="8 9">
    <name type="scientific">Mesonia profundi</name>
    <dbReference type="NCBI Taxonomy" id="3070998"/>
    <lineage>
        <taxon>Bacteria</taxon>
        <taxon>Pseudomonadati</taxon>
        <taxon>Bacteroidota</taxon>
        <taxon>Flavobacteriia</taxon>
        <taxon>Flavobacteriales</taxon>
        <taxon>Flavobacteriaceae</taxon>
        <taxon>Mesonia</taxon>
    </lineage>
</organism>
<keyword evidence="9" id="KW-1185">Reference proteome</keyword>
<keyword evidence="5 7" id="KW-1133">Transmembrane helix</keyword>
<feature type="transmembrane region" description="Helical" evidence="7">
    <location>
        <begin position="231"/>
        <end position="249"/>
    </location>
</feature>
<feature type="transmembrane region" description="Helical" evidence="7">
    <location>
        <begin position="139"/>
        <end position="160"/>
    </location>
</feature>
<evidence type="ECO:0000256" key="5">
    <source>
        <dbReference type="ARBA" id="ARBA00022989"/>
    </source>
</evidence>
<protein>
    <submittedName>
        <fullName evidence="8">Sulfate exporter family transporter</fullName>
    </submittedName>
</protein>
<evidence type="ECO:0000256" key="4">
    <source>
        <dbReference type="ARBA" id="ARBA00022692"/>
    </source>
</evidence>
<evidence type="ECO:0000256" key="2">
    <source>
        <dbReference type="ARBA" id="ARBA00007977"/>
    </source>
</evidence>
<dbReference type="PANTHER" id="PTHR30106">
    <property type="entry name" value="INNER MEMBRANE PROTEIN YEIH-RELATED"/>
    <property type="match status" value="1"/>
</dbReference>
<evidence type="ECO:0000313" key="8">
    <source>
        <dbReference type="EMBL" id="MDQ7917824.1"/>
    </source>
</evidence>
<dbReference type="PANTHER" id="PTHR30106:SF1">
    <property type="entry name" value="UPF0324 MEMBRANE PROTEIN FN0533"/>
    <property type="match status" value="1"/>
</dbReference>
<name>A0ABU1A291_9FLAO</name>
<dbReference type="Proteomes" id="UP001230915">
    <property type="component" value="Unassembled WGS sequence"/>
</dbReference>
<gene>
    <name evidence="8" type="ORF">RBU60_09570</name>
</gene>
<evidence type="ECO:0000256" key="6">
    <source>
        <dbReference type="ARBA" id="ARBA00023136"/>
    </source>
</evidence>